<dbReference type="GO" id="GO:0016787">
    <property type="term" value="F:hydrolase activity"/>
    <property type="evidence" value="ECO:0007669"/>
    <property type="project" value="UniProtKB-KW"/>
</dbReference>
<dbReference type="RefSeq" id="WP_058943954.1">
    <property type="nucleotide sequence ID" value="NZ_LNSV01000065.1"/>
</dbReference>
<organism evidence="2 3">
    <name type="scientific">Streptomyces kanasensis</name>
    <dbReference type="NCBI Taxonomy" id="936756"/>
    <lineage>
        <taxon>Bacteria</taxon>
        <taxon>Bacillati</taxon>
        <taxon>Actinomycetota</taxon>
        <taxon>Actinomycetes</taxon>
        <taxon>Kitasatosporales</taxon>
        <taxon>Streptomycetaceae</taxon>
        <taxon>Streptomyces</taxon>
    </lineage>
</organism>
<sequence length="125" mass="13490">MTTTPTPALQTIHGVPVWVCPAQGAPVATEQDALDLIGDAGYHGARWVVVPVERFDGRFFHLRTGVLGDIVGKFANYRMGLVVLGDVSAHTAASDALRDFVRECDRGTQTWFVPDLDALGERLAA</sequence>
<keyword evidence="3" id="KW-1185">Reference proteome</keyword>
<evidence type="ECO:0000313" key="2">
    <source>
        <dbReference type="EMBL" id="KUH36746.1"/>
    </source>
</evidence>
<feature type="domain" description="DUF4180" evidence="1">
    <location>
        <begin position="14"/>
        <end position="123"/>
    </location>
</feature>
<dbReference type="Pfam" id="PF13788">
    <property type="entry name" value="DUF4180"/>
    <property type="match status" value="1"/>
</dbReference>
<dbReference type="InterPro" id="IPR025438">
    <property type="entry name" value="DUF4180"/>
</dbReference>
<comment type="caution">
    <text evidence="2">The sequence shown here is derived from an EMBL/GenBank/DDBJ whole genome shotgun (WGS) entry which is preliminary data.</text>
</comment>
<accession>A0A100Y305</accession>
<reference evidence="2 3" key="1">
    <citation type="submission" date="2015-11" db="EMBL/GenBank/DDBJ databases">
        <title>Genome-wide analysis reveals the secondary metabolome in Streptomyces kanasensis ZX01.</title>
        <authorList>
            <person name="Zhang G."/>
            <person name="Han L."/>
            <person name="Feng J."/>
            <person name="Zhang X."/>
        </authorList>
    </citation>
    <scope>NUCLEOTIDE SEQUENCE [LARGE SCALE GENOMIC DNA]</scope>
    <source>
        <strain evidence="2 3">ZX01</strain>
    </source>
</reference>
<dbReference type="EMBL" id="LNSV01000065">
    <property type="protein sequence ID" value="KUH36746.1"/>
    <property type="molecule type" value="Genomic_DNA"/>
</dbReference>
<dbReference type="STRING" id="936756.ATE80_21865"/>
<evidence type="ECO:0000259" key="1">
    <source>
        <dbReference type="Pfam" id="PF13788"/>
    </source>
</evidence>
<dbReference type="AlphaFoldDB" id="A0A100Y305"/>
<evidence type="ECO:0000313" key="3">
    <source>
        <dbReference type="Proteomes" id="UP000054011"/>
    </source>
</evidence>
<dbReference type="OrthoDB" id="8595425at2"/>
<keyword evidence="2" id="KW-0378">Hydrolase</keyword>
<name>A0A100Y305_9ACTN</name>
<protein>
    <submittedName>
        <fullName evidence="2">Alpha/beta hydrolase</fullName>
    </submittedName>
</protein>
<gene>
    <name evidence="2" type="ORF">ATE80_21865</name>
</gene>
<proteinExistence type="predicted"/>
<dbReference type="Proteomes" id="UP000054011">
    <property type="component" value="Unassembled WGS sequence"/>
</dbReference>